<evidence type="ECO:0000259" key="4">
    <source>
        <dbReference type="PROSITE" id="PS51186"/>
    </source>
</evidence>
<evidence type="ECO:0000256" key="2">
    <source>
        <dbReference type="ARBA" id="ARBA00023315"/>
    </source>
</evidence>
<evidence type="ECO:0000256" key="1">
    <source>
        <dbReference type="ARBA" id="ARBA00022679"/>
    </source>
</evidence>
<name>A0A849K486_9MICO</name>
<keyword evidence="6" id="KW-1185">Reference proteome</keyword>
<evidence type="ECO:0000313" key="5">
    <source>
        <dbReference type="EMBL" id="NNU26595.1"/>
    </source>
</evidence>
<evidence type="ECO:0000313" key="6">
    <source>
        <dbReference type="Proteomes" id="UP000557204"/>
    </source>
</evidence>
<protein>
    <submittedName>
        <fullName evidence="5">GNAT family N-acetyltransferase</fullName>
    </submittedName>
</protein>
<reference evidence="5 6" key="1">
    <citation type="submission" date="2020-05" db="EMBL/GenBank/DDBJ databases">
        <title>Genome sequence of Isoptericola sp. JC619 isolated from Chilika lagoon, India.</title>
        <authorList>
            <person name="Kumar D."/>
            <person name="Appam K."/>
            <person name="Gandham S."/>
            <person name="Uppada J."/>
            <person name="Sasikala C."/>
            <person name="Venkata Ramana C."/>
        </authorList>
    </citation>
    <scope>NUCLEOTIDE SEQUENCE [LARGE SCALE GENOMIC DNA]</scope>
    <source>
        <strain evidence="5 6">JC619</strain>
    </source>
</reference>
<dbReference type="CDD" id="cd04301">
    <property type="entry name" value="NAT_SF"/>
    <property type="match status" value="1"/>
</dbReference>
<organism evidence="5 6">
    <name type="scientific">Isoptericola sediminis</name>
    <dbReference type="NCBI Taxonomy" id="2733572"/>
    <lineage>
        <taxon>Bacteria</taxon>
        <taxon>Bacillati</taxon>
        <taxon>Actinomycetota</taxon>
        <taxon>Actinomycetes</taxon>
        <taxon>Micrococcales</taxon>
        <taxon>Promicromonosporaceae</taxon>
        <taxon>Isoptericola</taxon>
    </lineage>
</organism>
<dbReference type="PANTHER" id="PTHR43877">
    <property type="entry name" value="AMINOALKYLPHOSPHONATE N-ACETYLTRANSFERASE-RELATED-RELATED"/>
    <property type="match status" value="1"/>
</dbReference>
<dbReference type="RefSeq" id="WP_171246112.1">
    <property type="nucleotide sequence ID" value="NZ_JABFAJ010000006.1"/>
</dbReference>
<sequence length="389" mass="42396">MHWRIVEAPHVDSLDHPDSWAYRGIAEVERRVALADRGLPDGAPTPDALRAAMADQRYQRRHRVVAVDDGLAADGAPSDGTPSDGGAPEVMQVLGHGLVICDTHDNLDLAFVHVAVHPDHRGRGIGPALADVVVDRARAEGRTRLMAEVEFGAEPAADAPDAVVAPTGNGRISGDLPGLHLAGSAGLDLKMIARRSVLDLPAADDVLTRLEQEARAAAGSEYRLHVWHDDIPDEWLAGYAALIERLTIDEPNPGLDLEPEHWDAERLRFEIEQGRSVGHQFVTTCVEHEPTGELVAATLLDHDPQHPAYSEQETTVVMPEHRGHRLGLLVKCVNLREHARRWPGVERIWTWNNEDNPYMLAINIAMGFRPAGGSALLEADLADVRSVSG</sequence>
<comment type="caution">
    <text evidence="5">The sequence shown here is derived from an EMBL/GenBank/DDBJ whole genome shotgun (WGS) entry which is preliminary data.</text>
</comment>
<dbReference type="EMBL" id="JABFAJ010000006">
    <property type="protein sequence ID" value="NNU26595.1"/>
    <property type="molecule type" value="Genomic_DNA"/>
</dbReference>
<gene>
    <name evidence="5" type="ORF">HLI28_03440</name>
</gene>
<dbReference type="Pfam" id="PF00583">
    <property type="entry name" value="Acetyltransf_1"/>
    <property type="match status" value="1"/>
</dbReference>
<dbReference type="GO" id="GO:0016747">
    <property type="term" value="F:acyltransferase activity, transferring groups other than amino-acyl groups"/>
    <property type="evidence" value="ECO:0007669"/>
    <property type="project" value="InterPro"/>
</dbReference>
<dbReference type="InterPro" id="IPR050832">
    <property type="entry name" value="Bact_Acetyltransf"/>
</dbReference>
<dbReference type="AlphaFoldDB" id="A0A849K486"/>
<dbReference type="InterPro" id="IPR000182">
    <property type="entry name" value="GNAT_dom"/>
</dbReference>
<proteinExistence type="predicted"/>
<dbReference type="InterPro" id="IPR016181">
    <property type="entry name" value="Acyl_CoA_acyltransferase"/>
</dbReference>
<dbReference type="Gene3D" id="3.40.630.30">
    <property type="match status" value="1"/>
</dbReference>
<dbReference type="Proteomes" id="UP000557204">
    <property type="component" value="Unassembled WGS sequence"/>
</dbReference>
<keyword evidence="1 5" id="KW-0808">Transferase</keyword>
<dbReference type="PROSITE" id="PS51186">
    <property type="entry name" value="GNAT"/>
    <property type="match status" value="1"/>
</dbReference>
<dbReference type="SUPFAM" id="SSF55729">
    <property type="entry name" value="Acyl-CoA N-acyltransferases (Nat)"/>
    <property type="match status" value="2"/>
</dbReference>
<accession>A0A849K486</accession>
<feature type="region of interest" description="Disordered" evidence="3">
    <location>
        <begin position="69"/>
        <end position="88"/>
    </location>
</feature>
<evidence type="ECO:0000256" key="3">
    <source>
        <dbReference type="SAM" id="MobiDB-lite"/>
    </source>
</evidence>
<feature type="domain" description="N-acetyltransferase" evidence="4">
    <location>
        <begin position="97"/>
        <end position="196"/>
    </location>
</feature>
<keyword evidence="2" id="KW-0012">Acyltransferase</keyword>